<evidence type="ECO:0000256" key="15">
    <source>
        <dbReference type="ARBA" id="ARBA00032932"/>
    </source>
</evidence>
<evidence type="ECO:0000313" key="18">
    <source>
        <dbReference type="EMBL" id="GBR75924.1"/>
    </source>
</evidence>
<accession>A0A388TGY8</accession>
<dbReference type="GO" id="GO:0009252">
    <property type="term" value="P:peptidoglycan biosynthetic process"/>
    <property type="evidence" value="ECO:0007669"/>
    <property type="project" value="UniProtKB-KW"/>
</dbReference>
<dbReference type="NCBIfam" id="NF001391">
    <property type="entry name" value="PRK00281.1-5"/>
    <property type="match status" value="1"/>
</dbReference>
<dbReference type="NCBIfam" id="NF001389">
    <property type="entry name" value="PRK00281.1-2"/>
    <property type="match status" value="1"/>
</dbReference>
<dbReference type="EMBL" id="BGZO01000010">
    <property type="protein sequence ID" value="GBR75924.1"/>
    <property type="molecule type" value="Genomic_DNA"/>
</dbReference>
<evidence type="ECO:0000256" key="14">
    <source>
        <dbReference type="ARBA" id="ARBA00032707"/>
    </source>
</evidence>
<keyword evidence="13 17" id="KW-0961">Cell wall biogenesis/degradation</keyword>
<feature type="transmembrane region" description="Helical" evidence="17">
    <location>
        <begin position="181"/>
        <end position="202"/>
    </location>
</feature>
<evidence type="ECO:0000256" key="10">
    <source>
        <dbReference type="ARBA" id="ARBA00022989"/>
    </source>
</evidence>
<comment type="catalytic activity">
    <reaction evidence="16 17">
        <text>di-trans,octa-cis-undecaprenyl diphosphate + H2O = di-trans,octa-cis-undecaprenyl phosphate + phosphate + H(+)</text>
        <dbReference type="Rhea" id="RHEA:28094"/>
        <dbReference type="ChEBI" id="CHEBI:15377"/>
        <dbReference type="ChEBI" id="CHEBI:15378"/>
        <dbReference type="ChEBI" id="CHEBI:43474"/>
        <dbReference type="ChEBI" id="CHEBI:58405"/>
        <dbReference type="ChEBI" id="CHEBI:60392"/>
        <dbReference type="EC" id="3.6.1.27"/>
    </reaction>
</comment>
<comment type="function">
    <text evidence="17">Catalyzes the dephosphorylation of undecaprenyl diphosphate (UPP). Confers resistance to bacitracin.</text>
</comment>
<keyword evidence="7 17" id="KW-0378">Hydrolase</keyword>
<dbReference type="Pfam" id="PF02673">
    <property type="entry name" value="BacA"/>
    <property type="match status" value="1"/>
</dbReference>
<evidence type="ECO:0000256" key="2">
    <source>
        <dbReference type="ARBA" id="ARBA00010621"/>
    </source>
</evidence>
<dbReference type="AlphaFoldDB" id="A0A388TGY8"/>
<feature type="transmembrane region" description="Helical" evidence="17">
    <location>
        <begin position="142"/>
        <end position="161"/>
    </location>
</feature>
<dbReference type="GO" id="GO:0046677">
    <property type="term" value="P:response to antibiotic"/>
    <property type="evidence" value="ECO:0007669"/>
    <property type="project" value="UniProtKB-UniRule"/>
</dbReference>
<evidence type="ECO:0000256" key="12">
    <source>
        <dbReference type="ARBA" id="ARBA00023251"/>
    </source>
</evidence>
<evidence type="ECO:0000256" key="6">
    <source>
        <dbReference type="ARBA" id="ARBA00022692"/>
    </source>
</evidence>
<feature type="transmembrane region" description="Helical" evidence="17">
    <location>
        <begin position="248"/>
        <end position="267"/>
    </location>
</feature>
<dbReference type="NCBIfam" id="TIGR00753">
    <property type="entry name" value="undec_PP_bacA"/>
    <property type="match status" value="1"/>
</dbReference>
<comment type="similarity">
    <text evidence="2 17">Belongs to the UppP family.</text>
</comment>
<dbReference type="HAMAP" id="MF_01006">
    <property type="entry name" value="Undec_diphosphatase"/>
    <property type="match status" value="1"/>
</dbReference>
<keyword evidence="9 17" id="KW-0573">Peptidoglycan synthesis</keyword>
<evidence type="ECO:0000256" key="11">
    <source>
        <dbReference type="ARBA" id="ARBA00023136"/>
    </source>
</evidence>
<evidence type="ECO:0000256" key="5">
    <source>
        <dbReference type="ARBA" id="ARBA00022475"/>
    </source>
</evidence>
<dbReference type="GO" id="GO:0005886">
    <property type="term" value="C:plasma membrane"/>
    <property type="evidence" value="ECO:0007669"/>
    <property type="project" value="UniProtKB-SubCell"/>
</dbReference>
<evidence type="ECO:0000256" key="3">
    <source>
        <dbReference type="ARBA" id="ARBA00012374"/>
    </source>
</evidence>
<evidence type="ECO:0000313" key="19">
    <source>
        <dbReference type="Proteomes" id="UP000275925"/>
    </source>
</evidence>
<gene>
    <name evidence="17 18" type="primary">uppP</name>
    <name evidence="18" type="ORF">NO2_0551</name>
</gene>
<dbReference type="NCBIfam" id="NF001390">
    <property type="entry name" value="PRK00281.1-4"/>
    <property type="match status" value="1"/>
</dbReference>
<evidence type="ECO:0000256" key="9">
    <source>
        <dbReference type="ARBA" id="ARBA00022984"/>
    </source>
</evidence>
<dbReference type="PANTHER" id="PTHR30622">
    <property type="entry name" value="UNDECAPRENYL-DIPHOSPHATASE"/>
    <property type="match status" value="1"/>
</dbReference>
<keyword evidence="10 17" id="KW-1133">Transmembrane helix</keyword>
<feature type="transmembrane region" description="Helical" evidence="17">
    <location>
        <begin position="44"/>
        <end position="62"/>
    </location>
</feature>
<organism evidence="18 19">
    <name type="scientific">Candidatus Termititenax persephonae</name>
    <dbReference type="NCBI Taxonomy" id="2218525"/>
    <lineage>
        <taxon>Bacteria</taxon>
        <taxon>Bacillati</taxon>
        <taxon>Candidatus Margulisiibacteriota</taxon>
        <taxon>Candidatus Termititenacia</taxon>
        <taxon>Candidatus Termititenacales</taxon>
        <taxon>Candidatus Termititenacaceae</taxon>
        <taxon>Candidatus Termititenax</taxon>
    </lineage>
</organism>
<feature type="transmembrane region" description="Helical" evidence="17">
    <location>
        <begin position="78"/>
        <end position="98"/>
    </location>
</feature>
<evidence type="ECO:0000256" key="4">
    <source>
        <dbReference type="ARBA" id="ARBA00021581"/>
    </source>
</evidence>
<evidence type="ECO:0000256" key="16">
    <source>
        <dbReference type="ARBA" id="ARBA00047594"/>
    </source>
</evidence>
<evidence type="ECO:0000256" key="13">
    <source>
        <dbReference type="ARBA" id="ARBA00023316"/>
    </source>
</evidence>
<comment type="miscellaneous">
    <text evidence="17">Bacitracin is thought to be involved in the inhibition of peptidoglycan synthesis by sequestering undecaprenyl diphosphate, thereby reducing the pool of lipid carrier available.</text>
</comment>
<comment type="subcellular location">
    <subcellularLocation>
        <location evidence="1 17">Cell membrane</location>
        <topology evidence="1 17">Multi-pass membrane protein</topology>
    </subcellularLocation>
</comment>
<sequence length="268" mass="30224">MFWKAVLLGLIEGVTEFLPISSTGHLIIADKFIRLSNHLEFTNAFKIIIQLGAVLAVVKLYWERLWPFARGKLQKNTLLFWLKILLAVLPAAVLGFLFDDLLEAKFFNPRSVAVALVFYGIVLLAVENLLRRKFPRPADTPLKWTTALGIGFFQCLALIPGTSRSAVTIIGGLLLGLSRPAAAEFSFFLAVPTMLGAALLKLAKTALVFSRAEWWTLIVGFFIAYWTGLIVIQIFMRYLQRHNFKFFGWYRIVIGLLILLSALITYLK</sequence>
<keyword evidence="19" id="KW-1185">Reference proteome</keyword>
<keyword evidence="5 17" id="KW-1003">Cell membrane</keyword>
<dbReference type="GO" id="GO:0071555">
    <property type="term" value="P:cell wall organization"/>
    <property type="evidence" value="ECO:0007669"/>
    <property type="project" value="UniProtKB-KW"/>
</dbReference>
<dbReference type="InterPro" id="IPR003824">
    <property type="entry name" value="UppP"/>
</dbReference>
<keyword evidence="11 17" id="KW-0472">Membrane</keyword>
<keyword evidence="12 17" id="KW-0046">Antibiotic resistance</keyword>
<dbReference type="GO" id="GO:0008360">
    <property type="term" value="P:regulation of cell shape"/>
    <property type="evidence" value="ECO:0007669"/>
    <property type="project" value="UniProtKB-KW"/>
</dbReference>
<feature type="transmembrane region" description="Helical" evidence="17">
    <location>
        <begin position="110"/>
        <end position="130"/>
    </location>
</feature>
<proteinExistence type="inferred from homology"/>
<keyword evidence="6 17" id="KW-0812">Transmembrane</keyword>
<protein>
    <recommendedName>
        <fullName evidence="4 17">Undecaprenyl-diphosphatase</fullName>
        <ecNumber evidence="3 17">3.6.1.27</ecNumber>
    </recommendedName>
    <alternativeName>
        <fullName evidence="15 17">Bacitracin resistance protein</fullName>
    </alternativeName>
    <alternativeName>
        <fullName evidence="14 17">Undecaprenyl pyrophosphate phosphatase</fullName>
    </alternativeName>
</protein>
<dbReference type="Proteomes" id="UP000275925">
    <property type="component" value="Unassembled WGS sequence"/>
</dbReference>
<dbReference type="EC" id="3.6.1.27" evidence="3 17"/>
<dbReference type="GO" id="GO:0050380">
    <property type="term" value="F:undecaprenyl-diphosphatase activity"/>
    <property type="evidence" value="ECO:0007669"/>
    <property type="project" value="UniProtKB-UniRule"/>
</dbReference>
<dbReference type="PANTHER" id="PTHR30622:SF3">
    <property type="entry name" value="UNDECAPRENYL-DIPHOSPHATASE"/>
    <property type="match status" value="1"/>
</dbReference>
<reference evidence="18 19" key="1">
    <citation type="journal article" date="2019" name="ISME J.">
        <title>Genome analyses of uncultured TG2/ZB3 bacteria in 'Margulisbacteria' specifically attached to ectosymbiotic spirochetes of protists in the termite gut.</title>
        <authorList>
            <person name="Utami Y.D."/>
            <person name="Kuwahara H."/>
            <person name="Igai K."/>
            <person name="Murakami T."/>
            <person name="Sugaya K."/>
            <person name="Morikawa T."/>
            <person name="Nagura Y."/>
            <person name="Yuki M."/>
            <person name="Deevong P."/>
            <person name="Inoue T."/>
            <person name="Kihara K."/>
            <person name="Lo N."/>
            <person name="Yamada A."/>
            <person name="Ohkuma M."/>
            <person name="Hongoh Y."/>
        </authorList>
    </citation>
    <scope>NUCLEOTIDE SEQUENCE [LARGE SCALE GENOMIC DNA]</scope>
    <source>
        <strain evidence="18">NkOx7-02</strain>
    </source>
</reference>
<evidence type="ECO:0000256" key="7">
    <source>
        <dbReference type="ARBA" id="ARBA00022801"/>
    </source>
</evidence>
<name>A0A388TGY8_9BACT</name>
<comment type="caution">
    <text evidence="18">The sequence shown here is derived from an EMBL/GenBank/DDBJ whole genome shotgun (WGS) entry which is preliminary data.</text>
</comment>
<evidence type="ECO:0000256" key="8">
    <source>
        <dbReference type="ARBA" id="ARBA00022960"/>
    </source>
</evidence>
<feature type="transmembrane region" description="Helical" evidence="17">
    <location>
        <begin position="214"/>
        <end position="236"/>
    </location>
</feature>
<keyword evidence="8 17" id="KW-0133">Cell shape</keyword>
<evidence type="ECO:0000256" key="1">
    <source>
        <dbReference type="ARBA" id="ARBA00004651"/>
    </source>
</evidence>
<evidence type="ECO:0000256" key="17">
    <source>
        <dbReference type="HAMAP-Rule" id="MF_01006"/>
    </source>
</evidence>